<evidence type="ECO:0000313" key="2">
    <source>
        <dbReference type="EMBL" id="GEP43277.1"/>
    </source>
</evidence>
<dbReference type="RefSeq" id="WP_146850858.1">
    <property type="nucleotide sequence ID" value="NZ_BKAG01000016.1"/>
</dbReference>
<gene>
    <name evidence="2" type="ORF">BGE01nite_25680</name>
</gene>
<dbReference type="InterPro" id="IPR011042">
    <property type="entry name" value="6-blade_b-propeller_TolB-like"/>
</dbReference>
<evidence type="ECO:0000313" key="3">
    <source>
        <dbReference type="Proteomes" id="UP000321577"/>
    </source>
</evidence>
<comment type="caution">
    <text evidence="2">The sequence shown here is derived from an EMBL/GenBank/DDBJ whole genome shotgun (WGS) entry which is preliminary data.</text>
</comment>
<dbReference type="Proteomes" id="UP000321577">
    <property type="component" value="Unassembled WGS sequence"/>
</dbReference>
<feature type="signal peptide" evidence="1">
    <location>
        <begin position="1"/>
        <end position="22"/>
    </location>
</feature>
<dbReference type="EMBL" id="BKAG01000016">
    <property type="protein sequence ID" value="GEP43277.1"/>
    <property type="molecule type" value="Genomic_DNA"/>
</dbReference>
<dbReference type="PANTHER" id="PTHR24104">
    <property type="entry name" value="E3 UBIQUITIN-PROTEIN LIGASE NHLRC1-RELATED"/>
    <property type="match status" value="1"/>
</dbReference>
<dbReference type="Pfam" id="PF17170">
    <property type="entry name" value="DUF5128"/>
    <property type="match status" value="1"/>
</dbReference>
<organism evidence="2 3">
    <name type="scientific">Brevifollis gellanilyticus</name>
    <dbReference type="NCBI Taxonomy" id="748831"/>
    <lineage>
        <taxon>Bacteria</taxon>
        <taxon>Pseudomonadati</taxon>
        <taxon>Verrucomicrobiota</taxon>
        <taxon>Verrucomicrobiia</taxon>
        <taxon>Verrucomicrobiales</taxon>
        <taxon>Verrucomicrobiaceae</taxon>
    </lineage>
</organism>
<dbReference type="SUPFAM" id="SSF101898">
    <property type="entry name" value="NHL repeat"/>
    <property type="match status" value="1"/>
</dbReference>
<reference evidence="2 3" key="1">
    <citation type="submission" date="2019-07" db="EMBL/GenBank/DDBJ databases">
        <title>Whole genome shotgun sequence of Brevifollis gellanilyticus NBRC 108608.</title>
        <authorList>
            <person name="Hosoyama A."/>
            <person name="Uohara A."/>
            <person name="Ohji S."/>
            <person name="Ichikawa N."/>
        </authorList>
    </citation>
    <scope>NUCLEOTIDE SEQUENCE [LARGE SCALE GENOMIC DNA]</scope>
    <source>
        <strain evidence="2 3">NBRC 108608</strain>
    </source>
</reference>
<evidence type="ECO:0008006" key="4">
    <source>
        <dbReference type="Google" id="ProtNLM"/>
    </source>
</evidence>
<dbReference type="Gene3D" id="2.120.10.30">
    <property type="entry name" value="TolB, C-terminal domain"/>
    <property type="match status" value="1"/>
</dbReference>
<dbReference type="AlphaFoldDB" id="A0A512M958"/>
<evidence type="ECO:0000256" key="1">
    <source>
        <dbReference type="SAM" id="SignalP"/>
    </source>
</evidence>
<protein>
    <recommendedName>
        <fullName evidence="4">6-bladed beta-propeller</fullName>
    </recommendedName>
</protein>
<accession>A0A512M958</accession>
<proteinExistence type="predicted"/>
<keyword evidence="1" id="KW-0732">Signal</keyword>
<sequence>MHRPTLLLLSSLAMLGSATAQVAYELVPDFIKPPPGKETIGDGHGEIAVDSAGNIYVSVQEADAGIQVYGKDGKFIKALKLPDSLHGFVIRKDDGGEYLFGAVLKEARVIKAKLDGEVVMEIPTSAFPAAQRDYVTVSKAIPNEKDAKGRPKSTQIAKGVKKSDNGKEIVLTLDDGTEKVIPKEQGVSAAGGLRLTNCDVAPNGDIYVVDGYGRSHIFVFSRDGKFKKVFGGPDEPYKFANTHKIFIDRRFEPARVFCCDRGNKRILHTDLDGKIIGVIATDMRNPSSASFHGDLVCIAEIAGRVSVWDKDGKMVSECGTNPTMTNTPGIAPKDWQQGIVTSPHGITFDNDGNILETEWNKWGRVLRWNKK</sequence>
<keyword evidence="3" id="KW-1185">Reference proteome</keyword>
<dbReference type="GO" id="GO:0008270">
    <property type="term" value="F:zinc ion binding"/>
    <property type="evidence" value="ECO:0007669"/>
    <property type="project" value="UniProtKB-KW"/>
</dbReference>
<feature type="chain" id="PRO_5021734717" description="6-bladed beta-propeller" evidence="1">
    <location>
        <begin position="23"/>
        <end position="371"/>
    </location>
</feature>
<dbReference type="OrthoDB" id="9799230at2"/>
<dbReference type="InterPro" id="IPR050952">
    <property type="entry name" value="TRIM-NHL_E3_ligases"/>
</dbReference>
<name>A0A512M958_9BACT</name>
<dbReference type="PANTHER" id="PTHR24104:SF25">
    <property type="entry name" value="PROTEIN LIN-41"/>
    <property type="match status" value="1"/>
</dbReference>